<reference evidence="1 2" key="1">
    <citation type="submission" date="2020-05" db="EMBL/GenBank/DDBJ databases">
        <authorList>
            <person name="Whitworth D."/>
        </authorList>
    </citation>
    <scope>NUCLEOTIDE SEQUENCE [LARGE SCALE GENOMIC DNA]</scope>
    <source>
        <strain evidence="1 2">CA046A</strain>
    </source>
</reference>
<proteinExistence type="predicted"/>
<sequence length="701" mass="78798">MTSSDSVSMPAKPKIGMGNVLGEVRGEKDKTMLSSAFIETASYEALVHRNDYNFVVGRRGAGKSALFFKVAGELKKTAIHLVEEKPDEETIAVFQDVLKKIAPDYRTARIVTRLVWKGQLLTSALRGLRDHYKSKRLGAIDFIEGYIARHKDVFDRRGTARSLYILQQSIRRSASPAELPVEIANYYELGKLQEIVSSALSQLGKRVVVMYDGLDEGWIPTPIATAILGGLAKIAADFADANSGIHCILFVRDNMFRALAQFDDDFTRNIEGSAMRLHWDEESLLALVAARLRVTLSLSGESDIKVWNRFAHRELRNREGFLRCLKYTLYRPRDIIVLLNKAYAVASLAGRSEIVESDLEATATSISKSRYEDLLKEYDEVLPGLGLFASIFHGRPAVDTYGNVLKVLDAAVVQNDKLGAGVRDFALLGSGREIFSALYSVGFLGAAELGGDRFSFCHDGNNSNISSLDPQKKTIVHPCYWKALEIVSELAPEDVLIHLDDEESETQVGPVVEAELQDLRVKRLGQIAEEFHRIPLGAHDAHHLERWVQSAMQMLFSESITHVELRPNNEVPLSRDLLATNMAERGFWKRVLQDYGVRQVVALIRNEAEFTEEDLRQAARVSYEKSGRLTLLITRAENEGLTLTERKWIKDVKEKEGRLVLVVPAFLIARAQSKLRAKKKRIDYADDLLTKRLDTYERSYL</sequence>
<dbReference type="SUPFAM" id="SSF52540">
    <property type="entry name" value="P-loop containing nucleoside triphosphate hydrolases"/>
    <property type="match status" value="1"/>
</dbReference>
<accession>A0A7Y4JTF3</accession>
<dbReference type="Proteomes" id="UP000528460">
    <property type="component" value="Unassembled WGS sequence"/>
</dbReference>
<evidence type="ECO:0000313" key="1">
    <source>
        <dbReference type="EMBL" id="NOK09907.1"/>
    </source>
</evidence>
<dbReference type="RefSeq" id="WP_171414078.1">
    <property type="nucleotide sequence ID" value="NZ_JABFJW010000080.1"/>
</dbReference>
<dbReference type="InterPro" id="IPR027417">
    <property type="entry name" value="P-loop_NTPase"/>
</dbReference>
<comment type="caution">
    <text evidence="1">The sequence shown here is derived from an EMBL/GenBank/DDBJ whole genome shotgun (WGS) entry which is preliminary data.</text>
</comment>
<dbReference type="EMBL" id="JABFJW010000080">
    <property type="protein sequence ID" value="NOK09907.1"/>
    <property type="molecule type" value="Genomic_DNA"/>
</dbReference>
<protein>
    <submittedName>
        <fullName evidence="1">Uncharacterized protein</fullName>
    </submittedName>
</protein>
<dbReference type="InterPro" id="IPR059206">
    <property type="entry name" value="Sll1717-like"/>
</dbReference>
<gene>
    <name evidence="1" type="ORF">HNS30_12800</name>
</gene>
<name>A0A7Y4JTF3_9BACT</name>
<dbReference type="AlphaFoldDB" id="A0A7Y4JTF3"/>
<dbReference type="NCBIfam" id="NF047389">
    <property type="entry name" value="ATPase_Sll1717"/>
    <property type="match status" value="1"/>
</dbReference>
<organism evidence="1 2">
    <name type="scientific">Corallococcus exercitus</name>
    <dbReference type="NCBI Taxonomy" id="2316736"/>
    <lineage>
        <taxon>Bacteria</taxon>
        <taxon>Pseudomonadati</taxon>
        <taxon>Myxococcota</taxon>
        <taxon>Myxococcia</taxon>
        <taxon>Myxococcales</taxon>
        <taxon>Cystobacterineae</taxon>
        <taxon>Myxococcaceae</taxon>
        <taxon>Corallococcus</taxon>
    </lineage>
</organism>
<evidence type="ECO:0000313" key="2">
    <source>
        <dbReference type="Proteomes" id="UP000528460"/>
    </source>
</evidence>